<reference evidence="2" key="1">
    <citation type="submission" date="2021-04" db="EMBL/GenBank/DDBJ databases">
        <authorList>
            <person name="Tunstrom K."/>
        </authorList>
    </citation>
    <scope>NUCLEOTIDE SEQUENCE</scope>
</reference>
<keyword evidence="3" id="KW-1185">Reference proteome</keyword>
<evidence type="ECO:0000313" key="3">
    <source>
        <dbReference type="Proteomes" id="UP000691718"/>
    </source>
</evidence>
<organism evidence="2 3">
    <name type="scientific">Parnassius apollo</name>
    <name type="common">Apollo butterfly</name>
    <name type="synonym">Papilio apollo</name>
    <dbReference type="NCBI Taxonomy" id="110799"/>
    <lineage>
        <taxon>Eukaryota</taxon>
        <taxon>Metazoa</taxon>
        <taxon>Ecdysozoa</taxon>
        <taxon>Arthropoda</taxon>
        <taxon>Hexapoda</taxon>
        <taxon>Insecta</taxon>
        <taxon>Pterygota</taxon>
        <taxon>Neoptera</taxon>
        <taxon>Endopterygota</taxon>
        <taxon>Lepidoptera</taxon>
        <taxon>Glossata</taxon>
        <taxon>Ditrysia</taxon>
        <taxon>Papilionoidea</taxon>
        <taxon>Papilionidae</taxon>
        <taxon>Parnassiinae</taxon>
        <taxon>Parnassini</taxon>
        <taxon>Parnassius</taxon>
        <taxon>Parnassius</taxon>
    </lineage>
</organism>
<proteinExistence type="predicted"/>
<gene>
    <name evidence="2" type="ORF">PAPOLLO_LOCUS743</name>
</gene>
<dbReference type="EMBL" id="CAJQZP010000031">
    <property type="protein sequence ID" value="CAG4933919.1"/>
    <property type="molecule type" value="Genomic_DNA"/>
</dbReference>
<evidence type="ECO:0000313" key="2">
    <source>
        <dbReference type="EMBL" id="CAG4933919.1"/>
    </source>
</evidence>
<dbReference type="Proteomes" id="UP000691718">
    <property type="component" value="Unassembled WGS sequence"/>
</dbReference>
<protein>
    <submittedName>
        <fullName evidence="2">(apollo) hypothetical protein</fullName>
    </submittedName>
</protein>
<name>A0A8S3W0T6_PARAO</name>
<feature type="region of interest" description="Disordered" evidence="1">
    <location>
        <begin position="60"/>
        <end position="84"/>
    </location>
</feature>
<comment type="caution">
    <text evidence="2">The sequence shown here is derived from an EMBL/GenBank/DDBJ whole genome shotgun (WGS) entry which is preliminary data.</text>
</comment>
<sequence>MKRRVDYIFQMLPSDRRNEHNEKENDGFIANSQQNKYHELQITQTNQLTDVEMKNLQSDESLSFIENTPEKETKNTRTLNNNPIELPKMGYNEMNADQASNSPKLLNCSENLTEVVYRII</sequence>
<evidence type="ECO:0000256" key="1">
    <source>
        <dbReference type="SAM" id="MobiDB-lite"/>
    </source>
</evidence>
<dbReference type="AlphaFoldDB" id="A0A8S3W0T6"/>
<accession>A0A8S3W0T6</accession>